<feature type="binding site" evidence="10">
    <location>
        <begin position="211"/>
        <end position="214"/>
    </location>
    <ligand>
        <name>substrate</name>
    </ligand>
</feature>
<dbReference type="Gene3D" id="3.60.20.30">
    <property type="entry name" value="(Glycosyl)asparaginase"/>
    <property type="match status" value="1"/>
</dbReference>
<dbReference type="STRING" id="927083.DB32_002832"/>
<dbReference type="SUPFAM" id="SSF56235">
    <property type="entry name" value="N-terminal nucleophile aminohydrolases (Ntn hydrolases)"/>
    <property type="match status" value="1"/>
</dbReference>
<keyword evidence="5" id="KW-0378">Hydrolase</keyword>
<evidence type="ECO:0000256" key="3">
    <source>
        <dbReference type="ARBA" id="ARBA00012920"/>
    </source>
</evidence>
<dbReference type="EC" id="3.5.1.1" evidence="3"/>
<evidence type="ECO:0000256" key="10">
    <source>
        <dbReference type="PIRSR" id="PIRSR600246-2"/>
    </source>
</evidence>
<evidence type="ECO:0000256" key="9">
    <source>
        <dbReference type="PIRSR" id="PIRSR600246-1"/>
    </source>
</evidence>
<evidence type="ECO:0000256" key="8">
    <source>
        <dbReference type="ARBA" id="ARBA00069124"/>
    </source>
</evidence>
<organism evidence="12 13">
    <name type="scientific">Sandaracinus amylolyticus</name>
    <dbReference type="NCBI Taxonomy" id="927083"/>
    <lineage>
        <taxon>Bacteria</taxon>
        <taxon>Pseudomonadati</taxon>
        <taxon>Myxococcota</taxon>
        <taxon>Polyangia</taxon>
        <taxon>Polyangiales</taxon>
        <taxon>Sandaracinaceae</taxon>
        <taxon>Sandaracinus</taxon>
    </lineage>
</organism>
<proteinExistence type="predicted"/>
<dbReference type="InterPro" id="IPR029055">
    <property type="entry name" value="Ntn_hydrolases_N"/>
</dbReference>
<keyword evidence="4" id="KW-0645">Protease</keyword>
<reference evidence="12 13" key="1">
    <citation type="submission" date="2015-03" db="EMBL/GenBank/DDBJ databases">
        <title>Genome assembly of Sandaracinus amylolyticus DSM 53668.</title>
        <authorList>
            <person name="Sharma G."/>
            <person name="Subramanian S."/>
        </authorList>
    </citation>
    <scope>NUCLEOTIDE SEQUENCE [LARGE SCALE GENOMIC DNA]</scope>
    <source>
        <strain evidence="12 13">DSM 53668</strain>
    </source>
</reference>
<comment type="catalytic activity">
    <reaction evidence="1">
        <text>Cleavage of a beta-linked Asp residue from the N-terminus of a polypeptide.</text>
        <dbReference type="EC" id="3.4.19.5"/>
    </reaction>
</comment>
<dbReference type="GO" id="GO:0006508">
    <property type="term" value="P:proteolysis"/>
    <property type="evidence" value="ECO:0007669"/>
    <property type="project" value="UniProtKB-KW"/>
</dbReference>
<feature type="active site" description="Nucleophile" evidence="9">
    <location>
        <position position="160"/>
    </location>
</feature>
<evidence type="ECO:0000256" key="11">
    <source>
        <dbReference type="PIRSR" id="PIRSR600246-3"/>
    </source>
</evidence>
<dbReference type="GO" id="GO:0005737">
    <property type="term" value="C:cytoplasm"/>
    <property type="evidence" value="ECO:0007669"/>
    <property type="project" value="TreeGrafter"/>
</dbReference>
<dbReference type="InterPro" id="IPR000246">
    <property type="entry name" value="Peptidase_T2"/>
</dbReference>
<dbReference type="FunFam" id="3.60.20.30:FF:000001">
    <property type="entry name" value="Isoaspartyl peptidase/L-asparaginase"/>
    <property type="match status" value="1"/>
</dbReference>
<dbReference type="GO" id="GO:0004177">
    <property type="term" value="F:aminopeptidase activity"/>
    <property type="evidence" value="ECO:0007669"/>
    <property type="project" value="UniProtKB-KW"/>
</dbReference>
<keyword evidence="6" id="KW-0068">Autocatalytic cleavage</keyword>
<dbReference type="GO" id="GO:0004067">
    <property type="term" value="F:asparaginase activity"/>
    <property type="evidence" value="ECO:0007669"/>
    <property type="project" value="UniProtKB-EC"/>
</dbReference>
<feature type="site" description="Cleavage; by autolysis" evidence="11">
    <location>
        <begin position="159"/>
        <end position="160"/>
    </location>
</feature>
<dbReference type="EMBL" id="CP011125">
    <property type="protein sequence ID" value="AKF05683.1"/>
    <property type="molecule type" value="Genomic_DNA"/>
</dbReference>
<sequence>MVVVHGGAGDVPEASRAAHAEGCRVAAAEGLRVLLETGSALEAAVRAVEVLEDDSKYNAGTGACLTEAGTIELDASVMEGTTMRGGAVCALPPFRNPIRIARAVLEEGRHVLYASEGASRFAIAHGFAPADPETMITAKARQRLDAVLAGRAERGWAGGTVGAVACDREGRVAAATSTGGMVGKRVGRVGDSPILGAGTFADDESGAASATGQGEAIHRFGLTRYACDLLRAGLTAQQAADVSIERFGARVSGSGGLIVVDGRGEIGIARNTATMSFGVAREGEDAGAGH</sequence>
<dbReference type="CDD" id="cd04702">
    <property type="entry name" value="ASRGL1_like"/>
    <property type="match status" value="1"/>
</dbReference>
<keyword evidence="12" id="KW-0031">Aminopeptidase</keyword>
<name>A0A0F6W2M2_9BACT</name>
<keyword evidence="13" id="KW-1185">Reference proteome</keyword>
<evidence type="ECO:0000256" key="4">
    <source>
        <dbReference type="ARBA" id="ARBA00022670"/>
    </source>
</evidence>
<evidence type="ECO:0000256" key="6">
    <source>
        <dbReference type="ARBA" id="ARBA00022813"/>
    </source>
</evidence>
<evidence type="ECO:0000313" key="13">
    <source>
        <dbReference type="Proteomes" id="UP000034883"/>
    </source>
</evidence>
<dbReference type="GO" id="GO:0008798">
    <property type="term" value="F:beta-aspartyl-peptidase activity"/>
    <property type="evidence" value="ECO:0007669"/>
    <property type="project" value="UniProtKB-EC"/>
</dbReference>
<dbReference type="AlphaFoldDB" id="A0A0F6W2M2"/>
<dbReference type="PANTHER" id="PTHR10188:SF6">
    <property type="entry name" value="N(4)-(BETA-N-ACETYLGLUCOSAMINYL)-L-ASPARAGINASE"/>
    <property type="match status" value="1"/>
</dbReference>
<evidence type="ECO:0000256" key="1">
    <source>
        <dbReference type="ARBA" id="ARBA00000306"/>
    </source>
</evidence>
<evidence type="ECO:0000313" key="12">
    <source>
        <dbReference type="EMBL" id="AKF05683.1"/>
    </source>
</evidence>
<dbReference type="KEGG" id="samy:DB32_002832"/>
<dbReference type="EC" id="3.4.19.5" evidence="2"/>
<gene>
    <name evidence="12" type="ORF">DB32_002832</name>
</gene>
<protein>
    <recommendedName>
        <fullName evidence="8">Isoaspartyl peptidase</fullName>
        <ecNumber evidence="2">3.4.19.5</ecNumber>
        <ecNumber evidence="3">3.5.1.1</ecNumber>
    </recommendedName>
</protein>
<accession>A0A0F6W2M2</accession>
<feature type="binding site" evidence="10">
    <location>
        <begin position="188"/>
        <end position="191"/>
    </location>
    <ligand>
        <name>substrate</name>
    </ligand>
</feature>
<dbReference type="InterPro" id="IPR033844">
    <property type="entry name" value="ASRGL1_meta"/>
</dbReference>
<dbReference type="Proteomes" id="UP000034883">
    <property type="component" value="Chromosome"/>
</dbReference>
<evidence type="ECO:0000256" key="2">
    <source>
        <dbReference type="ARBA" id="ARBA00012879"/>
    </source>
</evidence>
<comment type="catalytic activity">
    <reaction evidence="7">
        <text>L-asparagine + H2O = L-aspartate + NH4(+)</text>
        <dbReference type="Rhea" id="RHEA:21016"/>
        <dbReference type="ChEBI" id="CHEBI:15377"/>
        <dbReference type="ChEBI" id="CHEBI:28938"/>
        <dbReference type="ChEBI" id="CHEBI:29991"/>
        <dbReference type="ChEBI" id="CHEBI:58048"/>
        <dbReference type="EC" id="3.5.1.1"/>
    </reaction>
</comment>
<dbReference type="PANTHER" id="PTHR10188">
    <property type="entry name" value="L-ASPARAGINASE"/>
    <property type="match status" value="1"/>
</dbReference>
<evidence type="ECO:0000256" key="5">
    <source>
        <dbReference type="ARBA" id="ARBA00022801"/>
    </source>
</evidence>
<dbReference type="Pfam" id="PF01112">
    <property type="entry name" value="Asparaginase_2"/>
    <property type="match status" value="1"/>
</dbReference>
<evidence type="ECO:0000256" key="7">
    <source>
        <dbReference type="ARBA" id="ARBA00049366"/>
    </source>
</evidence>